<comment type="domain">
    <text evidence="13">The J domain is necessary and sufficient to stimulate DnaK ATPase activity. Zinc center 1 plays an important role in the autonomous, DnaK-independent chaperone activity of DnaJ. Zinc center 2 is essential for interaction with DnaK and for DnaJ activity.</text>
</comment>
<feature type="domain" description="CR-type" evidence="18">
    <location>
        <begin position="147"/>
        <end position="229"/>
    </location>
</feature>
<keyword evidence="6 13" id="KW-0862">Zinc</keyword>
<feature type="repeat" description="CXXCXGXG motif" evidence="13">
    <location>
        <begin position="160"/>
        <end position="167"/>
    </location>
</feature>
<keyword evidence="8 13" id="KW-0346">Stress response</keyword>
<evidence type="ECO:0000256" key="7">
    <source>
        <dbReference type="ARBA" id="ARBA00023004"/>
    </source>
</evidence>
<dbReference type="InterPro" id="IPR012724">
    <property type="entry name" value="DnaJ"/>
</dbReference>
<dbReference type="CDD" id="cd10747">
    <property type="entry name" value="DnaJ_C"/>
    <property type="match status" value="1"/>
</dbReference>
<dbReference type="PROSITE" id="PS51188">
    <property type="entry name" value="ZF_CR"/>
    <property type="match status" value="1"/>
</dbReference>
<evidence type="ECO:0000256" key="3">
    <source>
        <dbReference type="ARBA" id="ARBA00022723"/>
    </source>
</evidence>
<dbReference type="FunFam" id="2.60.260.20:FF:000005">
    <property type="entry name" value="Chaperone protein dnaJ 1, mitochondrial"/>
    <property type="match status" value="1"/>
</dbReference>
<dbReference type="InterPro" id="IPR018253">
    <property type="entry name" value="DnaJ_domain_CS"/>
</dbReference>
<keyword evidence="1 13" id="KW-0963">Cytoplasm</keyword>
<gene>
    <name evidence="13" type="primary">dnaJ</name>
    <name evidence="19" type="ORF">BN938_2256</name>
</gene>
<evidence type="ECO:0000256" key="10">
    <source>
        <dbReference type="ARBA" id="ARBA00053423"/>
    </source>
</evidence>
<feature type="binding site" evidence="13">
    <location>
        <position position="206"/>
    </location>
    <ligand>
        <name>Zn(2+)</name>
        <dbReference type="ChEBI" id="CHEBI:29105"/>
        <label>2</label>
    </ligand>
</feature>
<dbReference type="NCBIfam" id="TIGR02349">
    <property type="entry name" value="DnaJ_bact"/>
    <property type="match status" value="1"/>
</dbReference>
<feature type="zinc finger region" description="CR-type" evidence="15">
    <location>
        <begin position="147"/>
        <end position="229"/>
    </location>
</feature>
<dbReference type="GO" id="GO:0031072">
    <property type="term" value="F:heat shock protein binding"/>
    <property type="evidence" value="ECO:0007669"/>
    <property type="project" value="InterPro"/>
</dbReference>
<protein>
    <recommendedName>
        <fullName evidence="12 13">Chaperone protein DnaJ</fullName>
    </recommendedName>
</protein>
<accession>A0A060RDM2</accession>
<dbReference type="EMBL" id="HG934468">
    <property type="protein sequence ID" value="CDN32328.1"/>
    <property type="molecule type" value="Genomic_DNA"/>
</dbReference>
<comment type="subcellular location">
    <subcellularLocation>
        <location evidence="13">Cytoplasm</location>
    </subcellularLocation>
</comment>
<comment type="subunit">
    <text evidence="13">Homodimer.</text>
</comment>
<dbReference type="KEGG" id="rbc:BN938_2256"/>
<dbReference type="PANTHER" id="PTHR43096:SF48">
    <property type="entry name" value="CHAPERONE PROTEIN DNAJ"/>
    <property type="match status" value="1"/>
</dbReference>
<dbReference type="PROSITE" id="PS51007">
    <property type="entry name" value="CYTC"/>
    <property type="match status" value="1"/>
</dbReference>
<dbReference type="InterPro" id="IPR001305">
    <property type="entry name" value="HSP_DnaJ_Cys-rich_dom"/>
</dbReference>
<evidence type="ECO:0000256" key="13">
    <source>
        <dbReference type="HAMAP-Rule" id="MF_01152"/>
    </source>
</evidence>
<feature type="binding site" evidence="13">
    <location>
        <position position="180"/>
    </location>
    <ligand>
        <name>Zn(2+)</name>
        <dbReference type="ChEBI" id="CHEBI:29105"/>
        <label>2</label>
    </ligand>
</feature>
<sequence>MKRDYYEVLGIEKSATQDDIKKAYRKAAIQFHPDKNPGDKDAEEKFKEAAEAYDVLSNAEKKARYDQFGHAANAQSASGGGGYGGGYGGFEGFGGGFTMDDIFDRFGDIFGGHFGGGGGSRARRQRVNRGSDLRVKVRLTLAEVVNGATKKLKINKMNACDACGGSGAFDKDSYTTCSTCHGAGYVTQVVNTMFGQAQTQSVCPTCEGVGKIITKKCEKCSGSGVTKGEEVVEVRIPAGVAQGMQLSVAGKGNAAYHGGVNGDLLVLIEEEPHKELEREGNDLIYNLKLNIADAVMGASVEVPTVDGRAKIKIDPGTQAGRVLRLRGKGVPDVNGYGTGDILVVADVFIPTHVSPAEKDALKKLQTSENFKPKPTKERNLFERMKSYFIS</sequence>
<dbReference type="PRINTS" id="PR00625">
    <property type="entry name" value="JDOMAIN"/>
</dbReference>
<keyword evidence="14" id="KW-0349">Heme</keyword>
<feature type="binding site" evidence="13">
    <location>
        <position position="160"/>
    </location>
    <ligand>
        <name>Zn(2+)</name>
        <dbReference type="ChEBI" id="CHEBI:29105"/>
        <label>1</label>
    </ligand>
</feature>
<dbReference type="Pfam" id="PF00226">
    <property type="entry name" value="DnaJ"/>
    <property type="match status" value="1"/>
</dbReference>
<dbReference type="InterPro" id="IPR008971">
    <property type="entry name" value="HSP40/DnaJ_pept-bd"/>
</dbReference>
<dbReference type="GO" id="GO:0008270">
    <property type="term" value="F:zinc ion binding"/>
    <property type="evidence" value="ECO:0007669"/>
    <property type="project" value="UniProtKB-UniRule"/>
</dbReference>
<evidence type="ECO:0000259" key="17">
    <source>
        <dbReference type="PROSITE" id="PS51007"/>
    </source>
</evidence>
<dbReference type="PANTHER" id="PTHR43096">
    <property type="entry name" value="DNAJ HOMOLOG 1, MITOCHONDRIAL-RELATED"/>
    <property type="match status" value="1"/>
</dbReference>
<keyword evidence="9 13" id="KW-0143">Chaperone</keyword>
<dbReference type="HAMAP" id="MF_01152">
    <property type="entry name" value="DnaJ"/>
    <property type="match status" value="1"/>
</dbReference>
<dbReference type="InterPro" id="IPR001623">
    <property type="entry name" value="DnaJ_domain"/>
</dbReference>
<dbReference type="GO" id="GO:0005737">
    <property type="term" value="C:cytoplasm"/>
    <property type="evidence" value="ECO:0007669"/>
    <property type="project" value="UniProtKB-SubCell"/>
</dbReference>
<dbReference type="PROSITE" id="PS50076">
    <property type="entry name" value="DNAJ_2"/>
    <property type="match status" value="1"/>
</dbReference>
<feature type="binding site" evidence="13">
    <location>
        <position position="203"/>
    </location>
    <ligand>
        <name>Zn(2+)</name>
        <dbReference type="ChEBI" id="CHEBI:29105"/>
        <label>2</label>
    </ligand>
</feature>
<feature type="domain" description="J" evidence="16">
    <location>
        <begin position="4"/>
        <end position="69"/>
    </location>
</feature>
<dbReference type="InterPro" id="IPR002939">
    <property type="entry name" value="DnaJ_C"/>
</dbReference>
<dbReference type="FunFam" id="2.10.230.10:FF:000002">
    <property type="entry name" value="Molecular chaperone DnaJ"/>
    <property type="match status" value="1"/>
</dbReference>
<organism evidence="19 20">
    <name type="scientific">Mucinivorans hirudinis</name>
    <dbReference type="NCBI Taxonomy" id="1433126"/>
    <lineage>
        <taxon>Bacteria</taxon>
        <taxon>Pseudomonadati</taxon>
        <taxon>Bacteroidota</taxon>
        <taxon>Bacteroidia</taxon>
        <taxon>Bacteroidales</taxon>
        <taxon>Rikenellaceae</taxon>
        <taxon>Mucinivorans</taxon>
    </lineage>
</organism>
<feature type="binding site" evidence="13">
    <location>
        <position position="177"/>
    </location>
    <ligand>
        <name>Zn(2+)</name>
        <dbReference type="ChEBI" id="CHEBI:29105"/>
        <label>2</label>
    </ligand>
</feature>
<dbReference type="Pfam" id="PF01556">
    <property type="entry name" value="DnaJ_C"/>
    <property type="match status" value="1"/>
</dbReference>
<name>A0A060RDM2_9BACT</name>
<feature type="binding site" evidence="13">
    <location>
        <position position="217"/>
    </location>
    <ligand>
        <name>Zn(2+)</name>
        <dbReference type="ChEBI" id="CHEBI:29105"/>
        <label>1</label>
    </ligand>
</feature>
<evidence type="ECO:0000259" key="16">
    <source>
        <dbReference type="PROSITE" id="PS50076"/>
    </source>
</evidence>
<dbReference type="CDD" id="cd10719">
    <property type="entry name" value="DnaJ_zf"/>
    <property type="match status" value="1"/>
</dbReference>
<dbReference type="GO" id="GO:0051082">
    <property type="term" value="F:unfolded protein binding"/>
    <property type="evidence" value="ECO:0007669"/>
    <property type="project" value="UniProtKB-UniRule"/>
</dbReference>
<dbReference type="NCBIfam" id="NF008035">
    <property type="entry name" value="PRK10767.1"/>
    <property type="match status" value="1"/>
</dbReference>
<dbReference type="GO" id="GO:0006260">
    <property type="term" value="P:DNA replication"/>
    <property type="evidence" value="ECO:0007669"/>
    <property type="project" value="UniProtKB-KW"/>
</dbReference>
<dbReference type="InterPro" id="IPR036869">
    <property type="entry name" value="J_dom_sf"/>
</dbReference>
<dbReference type="Gene3D" id="2.10.230.10">
    <property type="entry name" value="Heat shock protein DnaJ, cysteine-rich domain"/>
    <property type="match status" value="1"/>
</dbReference>
<dbReference type="GO" id="GO:0009408">
    <property type="term" value="P:response to heat"/>
    <property type="evidence" value="ECO:0007669"/>
    <property type="project" value="InterPro"/>
</dbReference>
<evidence type="ECO:0000313" key="19">
    <source>
        <dbReference type="EMBL" id="CDN32328.1"/>
    </source>
</evidence>
<evidence type="ECO:0000256" key="9">
    <source>
        <dbReference type="ARBA" id="ARBA00023186"/>
    </source>
</evidence>
<dbReference type="PATRIC" id="fig|1433126.3.peg.2229"/>
<reference evidence="19 20" key="1">
    <citation type="journal article" date="2015" name="Genome Announc.">
        <title>Complete Genome Sequence of the Novel Leech Symbiont Mucinivorans hirudinis M3T.</title>
        <authorList>
            <person name="Nelson M.C."/>
            <person name="Bomar L."/>
            <person name="Graf J."/>
        </authorList>
    </citation>
    <scope>NUCLEOTIDE SEQUENCE [LARGE SCALE GENOMIC DNA]</scope>
    <source>
        <strain evidence="20">M3</strain>
    </source>
</reference>
<evidence type="ECO:0000256" key="6">
    <source>
        <dbReference type="ARBA" id="ARBA00022833"/>
    </source>
</evidence>
<dbReference type="SUPFAM" id="SSF46565">
    <property type="entry name" value="Chaperone J-domain"/>
    <property type="match status" value="1"/>
</dbReference>
<dbReference type="AlphaFoldDB" id="A0A060RDM2"/>
<dbReference type="GO" id="GO:0042026">
    <property type="term" value="P:protein refolding"/>
    <property type="evidence" value="ECO:0007669"/>
    <property type="project" value="TreeGrafter"/>
</dbReference>
<dbReference type="InterPro" id="IPR036410">
    <property type="entry name" value="HSP_DnaJ_Cys-rich_dom_sf"/>
</dbReference>
<dbReference type="SUPFAM" id="SSF57938">
    <property type="entry name" value="DnaJ/Hsp40 cysteine-rich domain"/>
    <property type="match status" value="1"/>
</dbReference>
<dbReference type="HOGENOM" id="CLU_017633_0_7_10"/>
<evidence type="ECO:0000256" key="5">
    <source>
        <dbReference type="ARBA" id="ARBA00022771"/>
    </source>
</evidence>
<evidence type="ECO:0000256" key="1">
    <source>
        <dbReference type="ARBA" id="ARBA00022490"/>
    </source>
</evidence>
<dbReference type="Pfam" id="PF00684">
    <property type="entry name" value="DnaJ_CXXCXGXG"/>
    <property type="match status" value="1"/>
</dbReference>
<proteinExistence type="inferred from homology"/>
<dbReference type="STRING" id="1433126.BN938_2256"/>
<dbReference type="GO" id="GO:0020037">
    <property type="term" value="F:heme binding"/>
    <property type="evidence" value="ECO:0007669"/>
    <property type="project" value="InterPro"/>
</dbReference>
<comment type="cofactor">
    <cofactor evidence="13">
        <name>Zn(2+)</name>
        <dbReference type="ChEBI" id="CHEBI:29105"/>
    </cofactor>
    <text evidence="13">Binds 2 Zn(2+) ions per monomer.</text>
</comment>
<dbReference type="Gene3D" id="2.60.260.20">
    <property type="entry name" value="Urease metallochaperone UreE, N-terminal domain"/>
    <property type="match status" value="2"/>
</dbReference>
<feature type="repeat" description="CXXCXGXG motif" evidence="13">
    <location>
        <begin position="203"/>
        <end position="210"/>
    </location>
</feature>
<dbReference type="InterPro" id="IPR009056">
    <property type="entry name" value="Cyt_c-like_dom"/>
</dbReference>
<keyword evidence="2 13" id="KW-0235">DNA replication</keyword>
<dbReference type="eggNOG" id="COG0484">
    <property type="taxonomic scope" value="Bacteria"/>
</dbReference>
<evidence type="ECO:0000256" key="11">
    <source>
        <dbReference type="ARBA" id="ARBA00061004"/>
    </source>
</evidence>
<evidence type="ECO:0000256" key="8">
    <source>
        <dbReference type="ARBA" id="ARBA00023016"/>
    </source>
</evidence>
<evidence type="ECO:0000313" key="20">
    <source>
        <dbReference type="Proteomes" id="UP000027616"/>
    </source>
</evidence>
<keyword evidence="5 13" id="KW-0863">Zinc-finger</keyword>
<evidence type="ECO:0000259" key="18">
    <source>
        <dbReference type="PROSITE" id="PS51188"/>
    </source>
</evidence>
<evidence type="ECO:0000256" key="15">
    <source>
        <dbReference type="PROSITE-ProRule" id="PRU00546"/>
    </source>
</evidence>
<feature type="repeat" description="CXXCXGXG motif" evidence="13">
    <location>
        <begin position="217"/>
        <end position="224"/>
    </location>
</feature>
<keyword evidence="20" id="KW-1185">Reference proteome</keyword>
<dbReference type="Proteomes" id="UP000027616">
    <property type="component" value="Chromosome I"/>
</dbReference>
<dbReference type="PROSITE" id="PS00636">
    <property type="entry name" value="DNAJ_1"/>
    <property type="match status" value="1"/>
</dbReference>
<evidence type="ECO:0000256" key="14">
    <source>
        <dbReference type="PROSITE-ProRule" id="PRU00433"/>
    </source>
</evidence>
<feature type="domain" description="Cytochrome c" evidence="17">
    <location>
        <begin position="160"/>
        <end position="341"/>
    </location>
</feature>
<dbReference type="FunFam" id="1.10.287.110:FF:000034">
    <property type="entry name" value="Chaperone protein DnaJ"/>
    <property type="match status" value="1"/>
</dbReference>
<evidence type="ECO:0000256" key="12">
    <source>
        <dbReference type="ARBA" id="ARBA00067609"/>
    </source>
</evidence>
<feature type="repeat" description="CXXCXGXG motif" evidence="13">
    <location>
        <begin position="177"/>
        <end position="184"/>
    </location>
</feature>
<dbReference type="GO" id="GO:0009055">
    <property type="term" value="F:electron transfer activity"/>
    <property type="evidence" value="ECO:0007669"/>
    <property type="project" value="InterPro"/>
</dbReference>
<comment type="function">
    <text evidence="10 13">Participates actively in the response to hyperosmotic and heat shock by preventing the aggregation of stress-denatured proteins and by disaggregating proteins, also in an autonomous, DnaK-independent fashion. Unfolded proteins bind initially to DnaJ; upon interaction with the DnaJ-bound protein, DnaK hydrolyzes its bound ATP, resulting in the formation of a stable complex. GrpE releases ADP from DnaK; ATP binding to DnaK triggers the release of the substrate protein, thus completing the reaction cycle. Several rounds of ATP-dependent interactions between DnaJ, DnaK and GrpE are required for fully efficient folding. Also involved, together with DnaK and GrpE, in the DNA replication of plasmids through activation of initiation proteins.</text>
</comment>
<keyword evidence="3 13" id="KW-0479">Metal-binding</keyword>
<dbReference type="OrthoDB" id="9779889at2"/>
<dbReference type="SMART" id="SM00271">
    <property type="entry name" value="DnaJ"/>
    <property type="match status" value="1"/>
</dbReference>
<dbReference type="Gene3D" id="1.10.287.110">
    <property type="entry name" value="DnaJ domain"/>
    <property type="match status" value="1"/>
</dbReference>
<comment type="similarity">
    <text evidence="11 13">Belongs to the DnaJ family.</text>
</comment>
<dbReference type="CDD" id="cd06257">
    <property type="entry name" value="DnaJ"/>
    <property type="match status" value="1"/>
</dbReference>
<feature type="binding site" evidence="13">
    <location>
        <position position="220"/>
    </location>
    <ligand>
        <name>Zn(2+)</name>
        <dbReference type="ChEBI" id="CHEBI:29105"/>
        <label>1</label>
    </ligand>
</feature>
<feature type="binding site" evidence="13">
    <location>
        <position position="163"/>
    </location>
    <ligand>
        <name>Zn(2+)</name>
        <dbReference type="ChEBI" id="CHEBI:29105"/>
        <label>1</label>
    </ligand>
</feature>
<evidence type="ECO:0000256" key="2">
    <source>
        <dbReference type="ARBA" id="ARBA00022705"/>
    </source>
</evidence>
<dbReference type="GO" id="GO:0005524">
    <property type="term" value="F:ATP binding"/>
    <property type="evidence" value="ECO:0007669"/>
    <property type="project" value="InterPro"/>
</dbReference>
<keyword evidence="4 13" id="KW-0677">Repeat</keyword>
<keyword evidence="7 14" id="KW-0408">Iron</keyword>
<evidence type="ECO:0000256" key="4">
    <source>
        <dbReference type="ARBA" id="ARBA00022737"/>
    </source>
</evidence>
<dbReference type="SUPFAM" id="SSF49493">
    <property type="entry name" value="HSP40/DnaJ peptide-binding domain"/>
    <property type="match status" value="2"/>
</dbReference>